<evidence type="ECO:0000313" key="2">
    <source>
        <dbReference type="Proteomes" id="UP000434639"/>
    </source>
</evidence>
<protein>
    <submittedName>
        <fullName evidence="1">YolD-like family protein</fullName>
    </submittedName>
</protein>
<dbReference type="InterPro" id="IPR014962">
    <property type="entry name" value="YolD"/>
</dbReference>
<dbReference type="PANTHER" id="PTHR40051">
    <property type="entry name" value="IG HYPOTHETICAL 15966"/>
    <property type="match status" value="1"/>
</dbReference>
<accession>A0A7X2V3P4</accession>
<evidence type="ECO:0000313" key="1">
    <source>
        <dbReference type="EMBL" id="MTH52289.1"/>
    </source>
</evidence>
<dbReference type="EMBL" id="WMIB01000001">
    <property type="protein sequence ID" value="MTH52289.1"/>
    <property type="molecule type" value="Genomic_DNA"/>
</dbReference>
<proteinExistence type="predicted"/>
<dbReference type="AlphaFoldDB" id="A0A7X2V3P4"/>
<keyword evidence="2" id="KW-1185">Reference proteome</keyword>
<name>A0A7X2V3P4_9BACI</name>
<dbReference type="Pfam" id="PF08863">
    <property type="entry name" value="YolD"/>
    <property type="match status" value="1"/>
</dbReference>
<dbReference type="Proteomes" id="UP000434639">
    <property type="component" value="Unassembled WGS sequence"/>
</dbReference>
<sequence>MIRDRGNIKWTSMMLPEHVKLLRQWKEEERYTVKPEVDDQQLEEFNEIICQAMEDNQLLQFTVHEHEQLILHTGRIHFFDQIQQALRIVDEAGKRKMIPLTRVVKIKLHGD</sequence>
<comment type="caution">
    <text evidence="1">The sequence shown here is derived from an EMBL/GenBank/DDBJ whole genome shotgun (WGS) entry which is preliminary data.</text>
</comment>
<gene>
    <name evidence="1" type="ORF">GKZ89_02640</name>
</gene>
<reference evidence="1 2" key="1">
    <citation type="journal article" date="2017" name="Int. J. Syst. Evol. Microbiol.">
        <title>Bacillus mangrovi sp. nov., isolated from a sediment sample from a mangrove forest.</title>
        <authorList>
            <person name="Gupta V."/>
            <person name="Singh P.K."/>
            <person name="Korpole S."/>
            <person name="Tanuku N.R.S."/>
            <person name="Pinnaka A.K."/>
        </authorList>
    </citation>
    <scope>NUCLEOTIDE SEQUENCE [LARGE SCALE GENOMIC DNA]</scope>
    <source>
        <strain evidence="1 2">KCTC 33872</strain>
    </source>
</reference>
<organism evidence="1 2">
    <name type="scientific">Metabacillus mangrovi</name>
    <dbReference type="NCBI Taxonomy" id="1491830"/>
    <lineage>
        <taxon>Bacteria</taxon>
        <taxon>Bacillati</taxon>
        <taxon>Bacillota</taxon>
        <taxon>Bacilli</taxon>
        <taxon>Bacillales</taxon>
        <taxon>Bacillaceae</taxon>
        <taxon>Metabacillus</taxon>
    </lineage>
</organism>
<dbReference type="PANTHER" id="PTHR40051:SF1">
    <property type="entry name" value="YOLD-LIKE FAMILY PROTEIN"/>
    <property type="match status" value="1"/>
</dbReference>
<dbReference type="RefSeq" id="WP_162356382.1">
    <property type="nucleotide sequence ID" value="NZ_WMIB01000001.1"/>
</dbReference>